<accession>A0A949N727</accession>
<reference evidence="2" key="1">
    <citation type="submission" date="2021-06" db="EMBL/GenBank/DDBJ databases">
        <title>Sequencing of actinobacteria type strains.</title>
        <authorList>
            <person name="Nguyen G.-S."/>
            <person name="Wentzel A."/>
        </authorList>
    </citation>
    <scope>NUCLEOTIDE SEQUENCE</scope>
    <source>
        <strain evidence="2">P38-E01</strain>
    </source>
</reference>
<dbReference type="PANTHER" id="PTHR43591">
    <property type="entry name" value="METHYLTRANSFERASE"/>
    <property type="match status" value="1"/>
</dbReference>
<evidence type="ECO:0000313" key="2">
    <source>
        <dbReference type="EMBL" id="MBU7597066.1"/>
    </source>
</evidence>
<dbReference type="GO" id="GO:0008757">
    <property type="term" value="F:S-adenosylmethionine-dependent methyltransferase activity"/>
    <property type="evidence" value="ECO:0007669"/>
    <property type="project" value="InterPro"/>
</dbReference>
<dbReference type="SUPFAM" id="SSF53335">
    <property type="entry name" value="S-adenosyl-L-methionine-dependent methyltransferases"/>
    <property type="match status" value="1"/>
</dbReference>
<organism evidence="2 3">
    <name type="scientific">Streptomyces tardus</name>
    <dbReference type="NCBI Taxonomy" id="2780544"/>
    <lineage>
        <taxon>Bacteria</taxon>
        <taxon>Bacillati</taxon>
        <taxon>Actinomycetota</taxon>
        <taxon>Actinomycetes</taxon>
        <taxon>Kitasatosporales</taxon>
        <taxon>Streptomycetaceae</taxon>
        <taxon>Streptomyces</taxon>
    </lineage>
</organism>
<evidence type="ECO:0000259" key="1">
    <source>
        <dbReference type="Pfam" id="PF08241"/>
    </source>
</evidence>
<dbReference type="CDD" id="cd02440">
    <property type="entry name" value="AdoMet_MTases"/>
    <property type="match status" value="1"/>
</dbReference>
<dbReference type="AlphaFoldDB" id="A0A949N727"/>
<evidence type="ECO:0000313" key="3">
    <source>
        <dbReference type="Proteomes" id="UP000694501"/>
    </source>
</evidence>
<dbReference type="EMBL" id="JAELVF020000001">
    <property type="protein sequence ID" value="MBU7597066.1"/>
    <property type="molecule type" value="Genomic_DNA"/>
</dbReference>
<dbReference type="Gene3D" id="1.10.8.900">
    <property type="match status" value="1"/>
</dbReference>
<feature type="domain" description="Methyltransferase type 11" evidence="1">
    <location>
        <begin position="44"/>
        <end position="133"/>
    </location>
</feature>
<name>A0A949N727_9ACTN</name>
<sequence>MEMQSSVNFSPAADFYDKTRGGEARGRRIAPAVASRTSKGELILDAGMGTGVVALALSEQGYPVVGIDLSHSMLTKAVGRVGQVAAAASLEDLPFPDETFSQAYSVWVTHVVGDLRKGLSEVYRVLKPGGRYVVIPGMILFDDHPVSQIMETIQSRTAEADDRANRIVPLAESVGFKAVEVGELEAATHEHSPETIASGLEQRMLYHLWAVDDSVYEEKVEPLVRELRALPDPEAPVVRQTRRQILVLEKPA</sequence>
<keyword evidence="3" id="KW-1185">Reference proteome</keyword>
<comment type="caution">
    <text evidence="2">The sequence shown here is derived from an EMBL/GenBank/DDBJ whole genome shotgun (WGS) entry which is preliminary data.</text>
</comment>
<dbReference type="Pfam" id="PF08241">
    <property type="entry name" value="Methyltransf_11"/>
    <property type="match status" value="1"/>
</dbReference>
<dbReference type="InterPro" id="IPR029063">
    <property type="entry name" value="SAM-dependent_MTases_sf"/>
</dbReference>
<dbReference type="Proteomes" id="UP000694501">
    <property type="component" value="Unassembled WGS sequence"/>
</dbReference>
<keyword evidence="2" id="KW-0489">Methyltransferase</keyword>
<protein>
    <submittedName>
        <fullName evidence="2">Class I SAM-dependent methyltransferase</fullName>
    </submittedName>
</protein>
<proteinExistence type="predicted"/>
<dbReference type="InterPro" id="IPR013216">
    <property type="entry name" value="Methyltransf_11"/>
</dbReference>
<dbReference type="Gene3D" id="3.40.50.150">
    <property type="entry name" value="Vaccinia Virus protein VP39"/>
    <property type="match status" value="1"/>
</dbReference>
<dbReference type="GO" id="GO:0032259">
    <property type="term" value="P:methylation"/>
    <property type="evidence" value="ECO:0007669"/>
    <property type="project" value="UniProtKB-KW"/>
</dbReference>
<gene>
    <name evidence="2" type="ORF">JGS22_005295</name>
</gene>
<keyword evidence="2" id="KW-0808">Transferase</keyword>